<evidence type="ECO:0000313" key="7">
    <source>
        <dbReference type="Proteomes" id="UP000180194"/>
    </source>
</evidence>
<keyword evidence="5" id="KW-0811">Translocation</keyword>
<evidence type="ECO:0000256" key="1">
    <source>
        <dbReference type="ARBA" id="ARBA00004141"/>
    </source>
</evidence>
<dbReference type="EMBL" id="MBRJ01000040">
    <property type="protein sequence ID" value="OHX44793.1"/>
    <property type="molecule type" value="Genomic_DNA"/>
</dbReference>
<evidence type="ECO:0000313" key="6">
    <source>
        <dbReference type="EMBL" id="OHX44793.1"/>
    </source>
</evidence>
<dbReference type="HAMAP" id="MF_00902">
    <property type="entry name" value="TatC"/>
    <property type="match status" value="1"/>
</dbReference>
<keyword evidence="2 5" id="KW-0812">Transmembrane</keyword>
<dbReference type="Pfam" id="PF00902">
    <property type="entry name" value="TatC"/>
    <property type="match status" value="1"/>
</dbReference>
<evidence type="ECO:0000256" key="5">
    <source>
        <dbReference type="HAMAP-Rule" id="MF_00902"/>
    </source>
</evidence>
<name>A0ABX3CNK9_9BACI</name>
<dbReference type="NCBIfam" id="TIGR00945">
    <property type="entry name" value="tatC"/>
    <property type="match status" value="1"/>
</dbReference>
<evidence type="ECO:0000256" key="4">
    <source>
        <dbReference type="ARBA" id="ARBA00023136"/>
    </source>
</evidence>
<keyword evidence="3 5" id="KW-1133">Transmembrane helix</keyword>
<protein>
    <recommendedName>
        <fullName evidence="5">Sec-independent protein translocase protein TatC</fullName>
    </recommendedName>
</protein>
<comment type="subunit">
    <text evidence="5">Forms a complex with TatA.</text>
</comment>
<comment type="function">
    <text evidence="5">Part of the twin-arginine translocation (Tat) system that transports large folded proteins containing a characteristic twin-arginine motif in their signal peptide across membranes.</text>
</comment>
<keyword evidence="7" id="KW-1185">Reference proteome</keyword>
<feature type="transmembrane region" description="Helical" evidence="5">
    <location>
        <begin position="198"/>
        <end position="213"/>
    </location>
</feature>
<feature type="transmembrane region" description="Helical" evidence="5">
    <location>
        <begin position="160"/>
        <end position="186"/>
    </location>
</feature>
<dbReference type="RefSeq" id="WP_071158745.1">
    <property type="nucleotide sequence ID" value="NZ_MBRJ01000040.1"/>
</dbReference>
<comment type="similarity">
    <text evidence="5">Belongs to the TatC family.</text>
</comment>
<dbReference type="PRINTS" id="PR01840">
    <property type="entry name" value="TATCFAMILY"/>
</dbReference>
<comment type="caution">
    <text evidence="6">The sequence shown here is derived from an EMBL/GenBank/DDBJ whole genome shotgun (WGS) entry which is preliminary data.</text>
</comment>
<gene>
    <name evidence="5" type="primary">tatC</name>
    <name evidence="6" type="ORF">BBV17_25155</name>
</gene>
<sequence length="258" mass="30046">MSINQNKVDQTRPFLDHLIEFRTRILFTVISFFLIFLISYFTAPYFIDLIKQSAKTYNINLNIFKVTESVSIYMKVMFFQSLCVTIPILVFQIYLFIKPALKNSTNKIAIYTLPVVSLLFMVGALIGLKIFVPLLLSFFLNVSENLSVETVYSFTDFFTFVFTVCLIFGFILELPAILSFLTLLNVITPKKLKQYRKFAYPLLCFFSVIVTPPDVVTDLIVMMILFMIYEISIYICDIFSRIRTRNMEKLIPNEKEVT</sequence>
<keyword evidence="5" id="KW-0653">Protein transport</keyword>
<evidence type="ECO:0000256" key="3">
    <source>
        <dbReference type="ARBA" id="ARBA00022989"/>
    </source>
</evidence>
<organism evidence="6 7">
    <name type="scientific">Cytobacillus oceanisediminis</name>
    <dbReference type="NCBI Taxonomy" id="665099"/>
    <lineage>
        <taxon>Bacteria</taxon>
        <taxon>Bacillati</taxon>
        <taxon>Bacillota</taxon>
        <taxon>Bacilli</taxon>
        <taxon>Bacillales</taxon>
        <taxon>Bacillaceae</taxon>
        <taxon>Cytobacillus</taxon>
    </lineage>
</organism>
<feature type="transmembrane region" description="Helical" evidence="5">
    <location>
        <begin position="109"/>
        <end position="140"/>
    </location>
</feature>
<dbReference type="Proteomes" id="UP000180194">
    <property type="component" value="Unassembled WGS sequence"/>
</dbReference>
<accession>A0ABX3CNK9</accession>
<dbReference type="PANTHER" id="PTHR30371">
    <property type="entry name" value="SEC-INDEPENDENT PROTEIN TRANSLOCASE PROTEIN TATC"/>
    <property type="match status" value="1"/>
</dbReference>
<dbReference type="PANTHER" id="PTHR30371:SF0">
    <property type="entry name" value="SEC-INDEPENDENT PROTEIN TRANSLOCASE PROTEIN TATC, CHLOROPLASTIC-RELATED"/>
    <property type="match status" value="1"/>
</dbReference>
<comment type="subcellular location">
    <subcellularLocation>
        <location evidence="5">Cell membrane</location>
        <topology evidence="5">Multi-pass membrane protein</topology>
    </subcellularLocation>
    <subcellularLocation>
        <location evidence="1">Membrane</location>
        <topology evidence="1">Multi-pass membrane protein</topology>
    </subcellularLocation>
</comment>
<keyword evidence="5" id="KW-1003">Cell membrane</keyword>
<evidence type="ECO:0000256" key="2">
    <source>
        <dbReference type="ARBA" id="ARBA00022692"/>
    </source>
</evidence>
<proteinExistence type="inferred from homology"/>
<reference evidence="6 7" key="1">
    <citation type="submission" date="2016-07" db="EMBL/GenBank/DDBJ databases">
        <title>Bacillus oceanisediminis whole genome.</title>
        <authorList>
            <person name="Pal Y."/>
            <person name="Verma A."/>
            <person name="Mual P."/>
            <person name="Srinivasan K."/>
        </authorList>
    </citation>
    <scope>NUCLEOTIDE SEQUENCE [LARGE SCALE GENOMIC DNA]</scope>
    <source>
        <strain evidence="6 7">Bhandara28</strain>
    </source>
</reference>
<feature type="transmembrane region" description="Helical" evidence="5">
    <location>
        <begin position="219"/>
        <end position="239"/>
    </location>
</feature>
<keyword evidence="4 5" id="KW-0472">Membrane</keyword>
<feature type="transmembrane region" description="Helical" evidence="5">
    <location>
        <begin position="77"/>
        <end position="97"/>
    </location>
</feature>
<keyword evidence="5" id="KW-0813">Transport</keyword>
<feature type="transmembrane region" description="Helical" evidence="5">
    <location>
        <begin position="25"/>
        <end position="47"/>
    </location>
</feature>
<dbReference type="InterPro" id="IPR002033">
    <property type="entry name" value="TatC"/>
</dbReference>